<reference evidence="2 3" key="1">
    <citation type="submission" date="2018-03" db="EMBL/GenBank/DDBJ databases">
        <title>Genomic Encyclopedia of Archaeal and Bacterial Type Strains, Phase II (KMG-II): from individual species to whole genera.</title>
        <authorList>
            <person name="Goeker M."/>
        </authorList>
    </citation>
    <scope>NUCLEOTIDE SEQUENCE [LARGE SCALE GENOMIC DNA]</scope>
    <source>
        <strain evidence="2 3">DSM 29057</strain>
    </source>
</reference>
<proteinExistence type="predicted"/>
<accession>A0A2P8GFQ1</accession>
<evidence type="ECO:0000313" key="2">
    <source>
        <dbReference type="EMBL" id="PSL32802.1"/>
    </source>
</evidence>
<name>A0A2P8GFQ1_9BACT</name>
<dbReference type="Pfam" id="PF18731">
    <property type="entry name" value="HEPN_Swt1"/>
    <property type="match status" value="1"/>
</dbReference>
<dbReference type="RefSeq" id="WP_106594390.1">
    <property type="nucleotide sequence ID" value="NZ_PYAS01000002.1"/>
</dbReference>
<dbReference type="InterPro" id="IPR041650">
    <property type="entry name" value="HEPN_Swt1"/>
</dbReference>
<evidence type="ECO:0000313" key="3">
    <source>
        <dbReference type="Proteomes" id="UP000241964"/>
    </source>
</evidence>
<dbReference type="Proteomes" id="UP000241964">
    <property type="component" value="Unassembled WGS sequence"/>
</dbReference>
<evidence type="ECO:0000259" key="1">
    <source>
        <dbReference type="Pfam" id="PF18731"/>
    </source>
</evidence>
<organism evidence="2 3">
    <name type="scientific">Dyadobacter jiangsuensis</name>
    <dbReference type="NCBI Taxonomy" id="1591085"/>
    <lineage>
        <taxon>Bacteria</taxon>
        <taxon>Pseudomonadati</taxon>
        <taxon>Bacteroidota</taxon>
        <taxon>Cytophagia</taxon>
        <taxon>Cytophagales</taxon>
        <taxon>Spirosomataceae</taxon>
        <taxon>Dyadobacter</taxon>
    </lineage>
</organism>
<keyword evidence="3" id="KW-1185">Reference proteome</keyword>
<dbReference type="EMBL" id="PYAS01000002">
    <property type="protein sequence ID" value="PSL32802.1"/>
    <property type="molecule type" value="Genomic_DNA"/>
</dbReference>
<dbReference type="OrthoDB" id="1237440at2"/>
<comment type="caution">
    <text evidence="2">The sequence shown here is derived from an EMBL/GenBank/DDBJ whole genome shotgun (WGS) entry which is preliminary data.</text>
</comment>
<sequence>MNRDPLYSFVFKGILTEEALDKTGRLKKSRFNNEEFKKIYDTLGIEELDQELVLKAQKMAIVYTAICAFENMVRQFVSKKLLENKGENWWLECVSEKIRSRAESRREEENKIRWHTPRGDSIINYTEFGDLLSIIRNVDNWQFFEPHIHSVEWADQIIKTLERSRNVIMHSGELVNQDIERIGMFIRDWVNQVG</sequence>
<gene>
    <name evidence="2" type="ORF">CLV60_102521</name>
</gene>
<protein>
    <recommendedName>
        <fullName evidence="1">Swt1-like HEPN domain-containing protein</fullName>
    </recommendedName>
</protein>
<feature type="domain" description="Swt1-like HEPN" evidence="1">
    <location>
        <begin position="69"/>
        <end position="194"/>
    </location>
</feature>
<dbReference type="AlphaFoldDB" id="A0A2P8GFQ1"/>